<dbReference type="InterPro" id="IPR011990">
    <property type="entry name" value="TPR-like_helical_dom_sf"/>
</dbReference>
<sequence>MTTVDGAGSPLRAADDDAPEWDALVDDLAFLADHDPQACLVRAQRPLELARAQGPADAEMRISLHVGFAHLHLGHDSDALAAAERTAHLAQRASDLVWQSRALVCRGLVHHALGHVEDAVDLLRRAVELRREADDAAGTAELLNHLGTVYTGMSQFGPEAAAVLSESRRLWLAEGDTDQAAVAQVNLARAFVVTGRRIAEQNPRGALAAARRALTFAEQAVEEADAAGLTRFAIDARLAVVGAHILAGDLAAAGVTLEAARAMVERFPTRNGQLAIHREAARWLVLTGRHDEAVAEVEAGLALCETLDRPGERVELLRSLVAAHEGRDDAPAALGALHELHELTVRLADAVAERRSALLSSRLEVERAQRTAEAERRRAAALEERNARLAWEASHDALTGLANRRVLDAVLLRLTSTRARFAVALLDIDHFKTVNDTWSHQTGDQVLVRLAAELRGTLRGDDLAARYGGEEFAVVLTDVEMATAVLVCERMRRAVADIDWGELMPGHRLTISLGVVTSDLHGTPEALLAAADVALYAAKADGRNAVRVATALSAAEGVAAAD</sequence>
<dbReference type="GO" id="GO:0005886">
    <property type="term" value="C:plasma membrane"/>
    <property type="evidence" value="ECO:0007669"/>
    <property type="project" value="TreeGrafter"/>
</dbReference>
<dbReference type="EMBL" id="BJYK01000001">
    <property type="protein sequence ID" value="GEN79379.1"/>
    <property type="molecule type" value="Genomic_DNA"/>
</dbReference>
<keyword evidence="5" id="KW-1185">Reference proteome</keyword>
<dbReference type="NCBIfam" id="TIGR00254">
    <property type="entry name" value="GGDEF"/>
    <property type="match status" value="1"/>
</dbReference>
<dbReference type="SUPFAM" id="SSF55073">
    <property type="entry name" value="Nucleotide cyclase"/>
    <property type="match status" value="1"/>
</dbReference>
<dbReference type="Pfam" id="PF00990">
    <property type="entry name" value="GGDEF"/>
    <property type="match status" value="1"/>
</dbReference>
<dbReference type="InterPro" id="IPR019734">
    <property type="entry name" value="TPR_rpt"/>
</dbReference>
<dbReference type="SUPFAM" id="SSF48452">
    <property type="entry name" value="TPR-like"/>
    <property type="match status" value="1"/>
</dbReference>
<feature type="coiled-coil region" evidence="2">
    <location>
        <begin position="365"/>
        <end position="392"/>
    </location>
</feature>
<feature type="domain" description="GGDEF" evidence="3">
    <location>
        <begin position="419"/>
        <end position="551"/>
    </location>
</feature>
<reference evidence="4 5" key="1">
    <citation type="submission" date="2019-07" db="EMBL/GenBank/DDBJ databases">
        <title>Whole genome shotgun sequence of Actinotalea fermentans NBRC 105374.</title>
        <authorList>
            <person name="Hosoyama A."/>
            <person name="Uohara A."/>
            <person name="Ohji S."/>
            <person name="Ichikawa N."/>
        </authorList>
    </citation>
    <scope>NUCLEOTIDE SEQUENCE [LARGE SCALE GENOMIC DNA]</scope>
    <source>
        <strain evidence="4 5">NBRC 105374</strain>
    </source>
</reference>
<dbReference type="Gene3D" id="1.25.40.10">
    <property type="entry name" value="Tetratricopeptide repeat domain"/>
    <property type="match status" value="2"/>
</dbReference>
<dbReference type="OrthoDB" id="23692at2"/>
<organism evidence="4 5">
    <name type="scientific">Actinotalea fermentans</name>
    <dbReference type="NCBI Taxonomy" id="43671"/>
    <lineage>
        <taxon>Bacteria</taxon>
        <taxon>Bacillati</taxon>
        <taxon>Actinomycetota</taxon>
        <taxon>Actinomycetes</taxon>
        <taxon>Micrococcales</taxon>
        <taxon>Cellulomonadaceae</taxon>
        <taxon>Actinotalea</taxon>
    </lineage>
</organism>
<dbReference type="Gene3D" id="3.30.70.270">
    <property type="match status" value="1"/>
</dbReference>
<dbReference type="SMART" id="SM00267">
    <property type="entry name" value="GGDEF"/>
    <property type="match status" value="1"/>
</dbReference>
<dbReference type="InterPro" id="IPR029787">
    <property type="entry name" value="Nucleotide_cyclase"/>
</dbReference>
<dbReference type="FunFam" id="3.30.70.270:FF:000001">
    <property type="entry name" value="Diguanylate cyclase domain protein"/>
    <property type="match status" value="1"/>
</dbReference>
<dbReference type="GO" id="GO:0043709">
    <property type="term" value="P:cell adhesion involved in single-species biofilm formation"/>
    <property type="evidence" value="ECO:0007669"/>
    <property type="project" value="TreeGrafter"/>
</dbReference>
<dbReference type="InterPro" id="IPR000160">
    <property type="entry name" value="GGDEF_dom"/>
</dbReference>
<evidence type="ECO:0000313" key="5">
    <source>
        <dbReference type="Proteomes" id="UP000321484"/>
    </source>
</evidence>
<dbReference type="PANTHER" id="PTHR45138:SF9">
    <property type="entry name" value="DIGUANYLATE CYCLASE DGCM-RELATED"/>
    <property type="match status" value="1"/>
</dbReference>
<evidence type="ECO:0000313" key="4">
    <source>
        <dbReference type="EMBL" id="GEN79379.1"/>
    </source>
</evidence>
<keyword evidence="2" id="KW-0175">Coiled coil</keyword>
<dbReference type="AlphaFoldDB" id="A0A511YW18"/>
<gene>
    <name evidence="4" type="ORF">AFE02nite_11130</name>
</gene>
<dbReference type="GO" id="GO:0052621">
    <property type="term" value="F:diguanylate cyclase activity"/>
    <property type="evidence" value="ECO:0007669"/>
    <property type="project" value="TreeGrafter"/>
</dbReference>
<evidence type="ECO:0000256" key="1">
    <source>
        <dbReference type="PROSITE-ProRule" id="PRU00339"/>
    </source>
</evidence>
<feature type="repeat" description="TPR" evidence="1">
    <location>
        <begin position="100"/>
        <end position="133"/>
    </location>
</feature>
<comment type="caution">
    <text evidence="4">The sequence shown here is derived from an EMBL/GenBank/DDBJ whole genome shotgun (WGS) entry which is preliminary data.</text>
</comment>
<proteinExistence type="predicted"/>
<dbReference type="Proteomes" id="UP000321484">
    <property type="component" value="Unassembled WGS sequence"/>
</dbReference>
<evidence type="ECO:0000256" key="2">
    <source>
        <dbReference type="SAM" id="Coils"/>
    </source>
</evidence>
<protein>
    <recommendedName>
        <fullName evidence="3">GGDEF domain-containing protein</fullName>
    </recommendedName>
</protein>
<dbReference type="PROSITE" id="PS50005">
    <property type="entry name" value="TPR"/>
    <property type="match status" value="1"/>
</dbReference>
<dbReference type="CDD" id="cd01949">
    <property type="entry name" value="GGDEF"/>
    <property type="match status" value="1"/>
</dbReference>
<dbReference type="GO" id="GO:1902201">
    <property type="term" value="P:negative regulation of bacterial-type flagellum-dependent cell motility"/>
    <property type="evidence" value="ECO:0007669"/>
    <property type="project" value="TreeGrafter"/>
</dbReference>
<dbReference type="RefSeq" id="WP_052113869.1">
    <property type="nucleotide sequence ID" value="NZ_BJYK01000001.1"/>
</dbReference>
<name>A0A511YW18_9CELL</name>
<evidence type="ECO:0000259" key="3">
    <source>
        <dbReference type="PROSITE" id="PS50887"/>
    </source>
</evidence>
<keyword evidence="1" id="KW-0802">TPR repeat</keyword>
<accession>A0A511YW18</accession>
<dbReference type="InterPro" id="IPR050469">
    <property type="entry name" value="Diguanylate_Cyclase"/>
</dbReference>
<dbReference type="InterPro" id="IPR043128">
    <property type="entry name" value="Rev_trsase/Diguanyl_cyclase"/>
</dbReference>
<dbReference type="PANTHER" id="PTHR45138">
    <property type="entry name" value="REGULATORY COMPONENTS OF SENSORY TRANSDUCTION SYSTEM"/>
    <property type="match status" value="1"/>
</dbReference>
<dbReference type="PROSITE" id="PS50887">
    <property type="entry name" value="GGDEF"/>
    <property type="match status" value="1"/>
</dbReference>